<dbReference type="AlphaFoldDB" id="A0A8J5XJS4"/>
<accession>A0A8J5XJS4</accession>
<comment type="caution">
    <text evidence="2">The sequence shown here is derived from an EMBL/GenBank/DDBJ whole genome shotgun (WGS) entry which is preliminary data.</text>
</comment>
<gene>
    <name evidence="2" type="ORF">KFE25_005558</name>
</gene>
<evidence type="ECO:0008006" key="4">
    <source>
        <dbReference type="Google" id="ProtNLM"/>
    </source>
</evidence>
<evidence type="ECO:0000313" key="2">
    <source>
        <dbReference type="EMBL" id="KAG8465988.1"/>
    </source>
</evidence>
<dbReference type="OrthoDB" id="42858at2759"/>
<protein>
    <recommendedName>
        <fullName evidence="4">Plastid lipid-associated protein/fibrillin conserved domain-containing protein</fullName>
    </recommendedName>
</protein>
<dbReference type="Proteomes" id="UP000751190">
    <property type="component" value="Unassembled WGS sequence"/>
</dbReference>
<feature type="signal peptide" evidence="1">
    <location>
        <begin position="1"/>
        <end position="21"/>
    </location>
</feature>
<feature type="chain" id="PRO_5035317949" description="Plastid lipid-associated protein/fibrillin conserved domain-containing protein" evidence="1">
    <location>
        <begin position="22"/>
        <end position="188"/>
    </location>
</feature>
<name>A0A8J5XJS4_DIALT</name>
<dbReference type="EMBL" id="JAGTXO010000009">
    <property type="protein sequence ID" value="KAG8465988.1"/>
    <property type="molecule type" value="Genomic_DNA"/>
</dbReference>
<keyword evidence="1" id="KW-0732">Signal</keyword>
<evidence type="ECO:0000256" key="1">
    <source>
        <dbReference type="SAM" id="SignalP"/>
    </source>
</evidence>
<proteinExistence type="predicted"/>
<organism evidence="2 3">
    <name type="scientific">Diacronema lutheri</name>
    <name type="common">Unicellular marine alga</name>
    <name type="synonym">Monochrysis lutheri</name>
    <dbReference type="NCBI Taxonomy" id="2081491"/>
    <lineage>
        <taxon>Eukaryota</taxon>
        <taxon>Haptista</taxon>
        <taxon>Haptophyta</taxon>
        <taxon>Pavlovophyceae</taxon>
        <taxon>Pavlovales</taxon>
        <taxon>Pavlovaceae</taxon>
        <taxon>Diacronema</taxon>
    </lineage>
</organism>
<keyword evidence="3" id="KW-1185">Reference proteome</keyword>
<sequence>MKSIALRTLTAAACLVGMSEALLGNGMARLAPRSPRSAFAVRALKKKADEGVQGTGLEPVTLDAIPGYWELEEDENDSSMHTLVHLLPDGDVEFGRTDGPLPASVQARWRVTDEATWAFELSVKRHFSEEVNVKFPYDVERVYRGYIEDDKGLRTVSGAIVIPEPGRDDINPGFFMLTNVPEFPEDTE</sequence>
<evidence type="ECO:0000313" key="3">
    <source>
        <dbReference type="Proteomes" id="UP000751190"/>
    </source>
</evidence>
<reference evidence="2" key="1">
    <citation type="submission" date="2021-05" db="EMBL/GenBank/DDBJ databases">
        <title>The genome of the haptophyte Pavlova lutheri (Diacronema luteri, Pavlovales) - a model for lipid biosynthesis in eukaryotic algae.</title>
        <authorList>
            <person name="Hulatt C.J."/>
            <person name="Posewitz M.C."/>
        </authorList>
    </citation>
    <scope>NUCLEOTIDE SEQUENCE</scope>
    <source>
        <strain evidence="2">NIVA-4/92</strain>
    </source>
</reference>